<evidence type="ECO:0000313" key="2">
    <source>
        <dbReference type="Proteomes" id="UP000244948"/>
    </source>
</evidence>
<protein>
    <submittedName>
        <fullName evidence="1">Uncharacterized protein</fullName>
    </submittedName>
</protein>
<reference evidence="1 2" key="1">
    <citation type="journal article" date="2018" name="Genome Announc.">
        <title>Ignatzschineria cameli sp. nov., isolated from necrotic foot tissue of dromedaries (Camelus dromedarius) and associated maggots (Wohlfahrtia species) in Dubai.</title>
        <authorList>
            <person name="Tsang C.C."/>
            <person name="Tang J.Y."/>
            <person name="Fong J.Y."/>
            <person name="Kinne J."/>
            <person name="Lee H.H."/>
            <person name="Joseph M."/>
            <person name="Jose S."/>
            <person name="Schuster R.K."/>
            <person name="Tang Y."/>
            <person name="Sivakumar S."/>
            <person name="Chen J.H."/>
            <person name="Teng J.L."/>
            <person name="Lau S.K."/>
            <person name="Wernery U."/>
            <person name="Woo P.C."/>
        </authorList>
    </citation>
    <scope>NUCLEOTIDE SEQUENCE [LARGE SCALE GENOMIC DNA]</scope>
    <source>
        <strain evidence="1 2">KCTC 22643</strain>
    </source>
</reference>
<evidence type="ECO:0000313" key="1">
    <source>
        <dbReference type="EMBL" id="PWD83076.1"/>
    </source>
</evidence>
<sequence>MSRKDLNQARAVLEAWARWSLDSNGFPSESPLARIGEMRSEADGARLPDGIEQDRLAQDATFVFLAMRNDPNNKMSLKHRKVLQEFYLARRDGETVRDFYKRSKKFGHNDYTSAINEFAHKLDMYYLLQDITALEKSMARR</sequence>
<proteinExistence type="predicted"/>
<dbReference type="AlphaFoldDB" id="A0A2U2AJS8"/>
<dbReference type="RefSeq" id="WP_109236290.1">
    <property type="nucleotide sequence ID" value="NZ_BMXZ01000002.1"/>
</dbReference>
<keyword evidence="2" id="KW-1185">Reference proteome</keyword>
<name>A0A2U2AJS8_9GAMM</name>
<dbReference type="Proteomes" id="UP000244948">
    <property type="component" value="Unassembled WGS sequence"/>
</dbReference>
<dbReference type="EMBL" id="QEWR01000003">
    <property type="protein sequence ID" value="PWD83076.1"/>
    <property type="molecule type" value="Genomic_DNA"/>
</dbReference>
<organism evidence="1 2">
    <name type="scientific">Ignatzschineria indica</name>
    <dbReference type="NCBI Taxonomy" id="472583"/>
    <lineage>
        <taxon>Bacteria</taxon>
        <taxon>Pseudomonadati</taxon>
        <taxon>Pseudomonadota</taxon>
        <taxon>Gammaproteobacteria</taxon>
        <taxon>Cardiobacteriales</taxon>
        <taxon>Ignatzschineriaceae</taxon>
        <taxon>Ignatzschineria</taxon>
    </lineage>
</organism>
<accession>A0A2U2AJS8</accession>
<comment type="caution">
    <text evidence="1">The sequence shown here is derived from an EMBL/GenBank/DDBJ whole genome shotgun (WGS) entry which is preliminary data.</text>
</comment>
<gene>
    <name evidence="1" type="ORF">DC082_06535</name>
</gene>